<feature type="region of interest" description="Disordered" evidence="2">
    <location>
        <begin position="515"/>
        <end position="851"/>
    </location>
</feature>
<feature type="region of interest" description="Disordered" evidence="2">
    <location>
        <begin position="192"/>
        <end position="304"/>
    </location>
</feature>
<keyword evidence="1" id="KW-0863">Zinc-finger</keyword>
<dbReference type="AlphaFoldDB" id="A0AAV9WS45"/>
<feature type="compositionally biased region" description="Polar residues" evidence="2">
    <location>
        <begin position="831"/>
        <end position="851"/>
    </location>
</feature>
<feature type="compositionally biased region" description="Polar residues" evidence="2">
    <location>
        <begin position="959"/>
        <end position="972"/>
    </location>
</feature>
<reference evidence="4 5" key="1">
    <citation type="submission" date="2023-08" db="EMBL/GenBank/DDBJ databases">
        <authorList>
            <person name="Palmer J.M."/>
        </authorList>
    </citation>
    <scope>NUCLEOTIDE SEQUENCE [LARGE SCALE GENOMIC DNA]</scope>
    <source>
        <strain evidence="4 5">TWF481</strain>
    </source>
</reference>
<organism evidence="4 5">
    <name type="scientific">Arthrobotrys musiformis</name>
    <dbReference type="NCBI Taxonomy" id="47236"/>
    <lineage>
        <taxon>Eukaryota</taxon>
        <taxon>Fungi</taxon>
        <taxon>Dikarya</taxon>
        <taxon>Ascomycota</taxon>
        <taxon>Pezizomycotina</taxon>
        <taxon>Orbiliomycetes</taxon>
        <taxon>Orbiliales</taxon>
        <taxon>Orbiliaceae</taxon>
        <taxon>Arthrobotrys</taxon>
    </lineage>
</organism>
<feature type="domain" description="C2H2-type" evidence="3">
    <location>
        <begin position="1042"/>
        <end position="1072"/>
    </location>
</feature>
<feature type="compositionally biased region" description="Polar residues" evidence="2">
    <location>
        <begin position="899"/>
        <end position="908"/>
    </location>
</feature>
<feature type="compositionally biased region" description="Low complexity" evidence="2">
    <location>
        <begin position="341"/>
        <end position="377"/>
    </location>
</feature>
<comment type="caution">
    <text evidence="4">The sequence shown here is derived from an EMBL/GenBank/DDBJ whole genome shotgun (WGS) entry which is preliminary data.</text>
</comment>
<dbReference type="InterPro" id="IPR036236">
    <property type="entry name" value="Znf_C2H2_sf"/>
</dbReference>
<feature type="compositionally biased region" description="Basic and acidic residues" evidence="2">
    <location>
        <begin position="704"/>
        <end position="718"/>
    </location>
</feature>
<dbReference type="InterPro" id="IPR013087">
    <property type="entry name" value="Znf_C2H2_type"/>
</dbReference>
<dbReference type="GO" id="GO:0008270">
    <property type="term" value="F:zinc ion binding"/>
    <property type="evidence" value="ECO:0007669"/>
    <property type="project" value="UniProtKB-KW"/>
</dbReference>
<dbReference type="PROSITE" id="PS50157">
    <property type="entry name" value="ZINC_FINGER_C2H2_2"/>
    <property type="match status" value="1"/>
</dbReference>
<evidence type="ECO:0000313" key="5">
    <source>
        <dbReference type="Proteomes" id="UP001370758"/>
    </source>
</evidence>
<feature type="compositionally biased region" description="Pro residues" evidence="2">
    <location>
        <begin position="451"/>
        <end position="464"/>
    </location>
</feature>
<feature type="region of interest" description="Disordered" evidence="2">
    <location>
        <begin position="440"/>
        <end position="482"/>
    </location>
</feature>
<feature type="compositionally biased region" description="Low complexity" evidence="2">
    <location>
        <begin position="668"/>
        <end position="678"/>
    </location>
</feature>
<keyword evidence="1" id="KW-0479">Metal-binding</keyword>
<evidence type="ECO:0000313" key="4">
    <source>
        <dbReference type="EMBL" id="KAK6511111.1"/>
    </source>
</evidence>
<feature type="region of interest" description="Disordered" evidence="2">
    <location>
        <begin position="316"/>
        <end position="410"/>
    </location>
</feature>
<keyword evidence="5" id="KW-1185">Reference proteome</keyword>
<dbReference type="Gene3D" id="3.30.160.60">
    <property type="entry name" value="Classic Zinc Finger"/>
    <property type="match status" value="1"/>
</dbReference>
<feature type="compositionally biased region" description="Polar residues" evidence="2">
    <location>
        <begin position="679"/>
        <end position="690"/>
    </location>
</feature>
<name>A0AAV9WS45_9PEZI</name>
<dbReference type="PANTHER" id="PTHR46179">
    <property type="entry name" value="ZINC FINGER PROTEIN"/>
    <property type="match status" value="1"/>
</dbReference>
<evidence type="ECO:0000256" key="1">
    <source>
        <dbReference type="PROSITE-ProRule" id="PRU00042"/>
    </source>
</evidence>
<keyword evidence="1" id="KW-0862">Zinc</keyword>
<gene>
    <name evidence="4" type="ORF">TWF481_000033</name>
</gene>
<feature type="compositionally biased region" description="Basic residues" evidence="2">
    <location>
        <begin position="1156"/>
        <end position="1166"/>
    </location>
</feature>
<feature type="region of interest" description="Disordered" evidence="2">
    <location>
        <begin position="1119"/>
        <end position="1166"/>
    </location>
</feature>
<dbReference type="EMBL" id="JAVHJL010000001">
    <property type="protein sequence ID" value="KAK6511111.1"/>
    <property type="molecule type" value="Genomic_DNA"/>
</dbReference>
<accession>A0AAV9WS45</accession>
<feature type="compositionally biased region" description="Basic and acidic residues" evidence="2">
    <location>
        <begin position="563"/>
        <end position="573"/>
    </location>
</feature>
<dbReference type="GO" id="GO:0006357">
    <property type="term" value="P:regulation of transcription by RNA polymerase II"/>
    <property type="evidence" value="ECO:0007669"/>
    <property type="project" value="TreeGrafter"/>
</dbReference>
<feature type="compositionally biased region" description="Polar residues" evidence="2">
    <location>
        <begin position="870"/>
        <end position="884"/>
    </location>
</feature>
<proteinExistence type="predicted"/>
<dbReference type="Proteomes" id="UP001370758">
    <property type="component" value="Unassembled WGS sequence"/>
</dbReference>
<dbReference type="GO" id="GO:0005634">
    <property type="term" value="C:nucleus"/>
    <property type="evidence" value="ECO:0007669"/>
    <property type="project" value="TreeGrafter"/>
</dbReference>
<sequence>MLQLDTRPSNTWKSPSTFNADGRILPTEFSLSKLQNSGVFELSRLSARTSNIAPTTAPTAAAALRGDSYSMMSGHNHHHQHHHRRQYCSNESDSDSSINISSNDGIHVDISRRNINTQSLEGPAKPLQPNLQSAATPLRIPLERDTAATTTTTATSLISLPPIRTSSSIGSSSSIGIGIGIGIGTSASSGSCCFRASSSSSSPSPSQSPSVSASVSVSVSPSLPPSIGEPHLPPLRGNSSPPAPTNADSRASLAIPTDNTSPTSTRAKHCQSQPQPQPQPRPQSLASNPSYSLPSLAESESGSDLVSHAVAPVSSSLLPSDRTGIDNGATASTTTPLLSGASTAASNRTGNTTTTLAAANIPTTTTTNTSAVDTASAESTDGRTSKKRSLEEYQGHSEHFPSRRAPGSIVHPLSQSLSADSIPNPFPSGLPISLASIDSISGPKVESQPSRSPPPSPNPNPSVKPVPLRLHEGDLPPNRTDIDNSVESTIVLAHRAVTLIKNQSLPRPKTIGPTFTIGKQGSHPFGVAGRPHDGVMESEDESDTGSTTTTSTPSPPNKPRMMPWDRKKAREESPAFDPGFDPDLDPTPLSGPIARPDSSPIRKPGQPGIGPLISIMGGSTDNSRMIAAVVRTDQPLGTSDSESDISQSPEDTTGDAGENSNESAGQEAAPATTATHTTFSQTISTINSRSGDGYLGDGDGGEDPNEKRARKLSEHEQDNDSESIGSGREKRRRLEEVEGGGSSCVPAEPHVPGKADQDAAVSSLFGLSKRHSPQPVPSGPPTVESVPSTAATLDSGPAYSESETPATMGGSDYYKSPVETTSGHTLPPIHTPSNLSPGRQNMSPGSTHTTLPSVDAFFAVASAAEKHSMDNQQIQPNHTPNGGTYSKPPVIQHIKIGPPTSNQNPTPNARTYVGDFGRAIPYTDPAKQWTITPRTRQSPTVSPTESRNTPIAPVPANNFPGQASTSPPNQFTYYPPKNLNRPEHPANHATLPPLQTDWPGSLPPSEPGSARTPTSKKRARNGTPKNGSIDSSQNSPTVAGGFKCNKEGCTAAPFSTQYLLNSHANVHSEDRPHFCPVTGCSRAEGGKGFKRKNEMIRHGLVHQSPGYVCPFCPDKEHRYPRPDNLQRHVKAHHKDKSGDDPLLREVLAVRPEGGQRGRRRRLGPNP</sequence>
<feature type="compositionally biased region" description="Low complexity" evidence="2">
    <location>
        <begin position="192"/>
        <end position="221"/>
    </location>
</feature>
<feature type="region of interest" description="Disordered" evidence="2">
    <location>
        <begin position="864"/>
        <end position="908"/>
    </location>
</feature>
<feature type="compositionally biased region" description="Polar residues" evidence="2">
    <location>
        <begin position="635"/>
        <end position="651"/>
    </location>
</feature>
<feature type="region of interest" description="Disordered" evidence="2">
    <location>
        <begin position="924"/>
        <end position="1037"/>
    </location>
</feature>
<evidence type="ECO:0000256" key="2">
    <source>
        <dbReference type="SAM" id="MobiDB-lite"/>
    </source>
</evidence>
<feature type="compositionally biased region" description="Polar residues" evidence="2">
    <location>
        <begin position="1023"/>
        <end position="1037"/>
    </location>
</feature>
<feature type="compositionally biased region" description="Basic residues" evidence="2">
    <location>
        <begin position="75"/>
        <end position="86"/>
    </location>
</feature>
<feature type="region of interest" description="Disordered" evidence="2">
    <location>
        <begin position="73"/>
        <end position="104"/>
    </location>
</feature>
<dbReference type="SMART" id="SM00355">
    <property type="entry name" value="ZnF_C2H2"/>
    <property type="match status" value="3"/>
</dbReference>
<dbReference type="InterPro" id="IPR051061">
    <property type="entry name" value="Zinc_finger_trans_reg"/>
</dbReference>
<protein>
    <recommendedName>
        <fullName evidence="3">C2H2-type domain-containing protein</fullName>
    </recommendedName>
</protein>
<feature type="compositionally biased region" description="Polar residues" evidence="2">
    <location>
        <begin position="929"/>
        <end position="949"/>
    </location>
</feature>
<dbReference type="PANTHER" id="PTHR46179:SF19">
    <property type="entry name" value="C2H2 FINGER DOMAIN TRANSCRIPTION FACTOR (EUROFUNG)-RELATED"/>
    <property type="match status" value="1"/>
</dbReference>
<feature type="compositionally biased region" description="Polar residues" evidence="2">
    <location>
        <begin position="285"/>
        <end position="304"/>
    </location>
</feature>
<feature type="compositionally biased region" description="Low complexity" evidence="2">
    <location>
        <begin position="89"/>
        <end position="104"/>
    </location>
</feature>
<feature type="compositionally biased region" description="Basic and acidic residues" evidence="2">
    <location>
        <begin position="380"/>
        <end position="401"/>
    </location>
</feature>
<dbReference type="SUPFAM" id="SSF57667">
    <property type="entry name" value="beta-beta-alpha zinc fingers"/>
    <property type="match status" value="1"/>
</dbReference>
<evidence type="ECO:0000259" key="3">
    <source>
        <dbReference type="PROSITE" id="PS50157"/>
    </source>
</evidence>